<dbReference type="InterPro" id="IPR007069">
    <property type="entry name" value="Transposase_32"/>
</dbReference>
<evidence type="ECO:0000313" key="4">
    <source>
        <dbReference type="Proteomes" id="UP000273982"/>
    </source>
</evidence>
<dbReference type="Pfam" id="PF04986">
    <property type="entry name" value="Y2_Tnp"/>
    <property type="match status" value="1"/>
</dbReference>
<dbReference type="EMBL" id="CP034086">
    <property type="protein sequence ID" value="AZG78077.1"/>
    <property type="molecule type" value="Genomic_DNA"/>
</dbReference>
<name>A0A3G8M8G4_9HYPH</name>
<sequence>MEEGETRTIRDGPQRGKIPRIGELVENENLIDALADDGARNGRADEPRASGDQYFHQSPAFIYRSALKSRPHARAGEPYCEGDGRRLRRLRGLCGGTTSWHCARIWRGGERHGAELRDCGARGYAPGDFSFAWRRRHASRLGAAVNVESNSRLVAAGDDNVAFSYKGYRRRGRCRIMRRLSPDAFIRRFPLHVLPDSFHRIRPYGLLPRGDREERLALCHRLTVAAEHPVEPKVGACGVVERRTLSPPSHARLRRTHAPHRHRSDREASPAPMRHVMSPAITSAWNPAQLPVSLVVRYGDGTPPRAVTAKIFIQKIFIHMTPMPRQGPQTAAHSSTSCPCADFASPTTSAGARRGPANNDETRFPHIG</sequence>
<evidence type="ECO:0000313" key="3">
    <source>
        <dbReference type="EMBL" id="AZG78077.1"/>
    </source>
</evidence>
<feature type="compositionally biased region" description="Polar residues" evidence="1">
    <location>
        <begin position="327"/>
        <end position="338"/>
    </location>
</feature>
<feature type="region of interest" description="Disordered" evidence="1">
    <location>
        <begin position="249"/>
        <end position="272"/>
    </location>
</feature>
<dbReference type="AlphaFoldDB" id="A0A3G8M8G4"/>
<feature type="domain" description="Transposase IS801/IS1294" evidence="2">
    <location>
        <begin position="149"/>
        <end position="208"/>
    </location>
</feature>
<dbReference type="KEGG" id="mros:EHO51_15775"/>
<dbReference type="GO" id="GO:0004803">
    <property type="term" value="F:transposase activity"/>
    <property type="evidence" value="ECO:0007669"/>
    <property type="project" value="InterPro"/>
</dbReference>
<reference evidence="3 4" key="1">
    <citation type="submission" date="2018-11" db="EMBL/GenBank/DDBJ databases">
        <title>Genome squencing of methanotrophic bacteria isolated from alkaline groundwater in Korea.</title>
        <authorList>
            <person name="Nguyen L.N."/>
        </authorList>
    </citation>
    <scope>NUCLEOTIDE SEQUENCE [LARGE SCALE GENOMIC DNA]</scope>
    <source>
        <strain evidence="3 4">GW6</strain>
    </source>
</reference>
<proteinExistence type="predicted"/>
<evidence type="ECO:0000259" key="2">
    <source>
        <dbReference type="Pfam" id="PF04986"/>
    </source>
</evidence>
<dbReference type="GO" id="GO:0003677">
    <property type="term" value="F:DNA binding"/>
    <property type="evidence" value="ECO:0007669"/>
    <property type="project" value="InterPro"/>
</dbReference>
<evidence type="ECO:0000256" key="1">
    <source>
        <dbReference type="SAM" id="MobiDB-lite"/>
    </source>
</evidence>
<feature type="compositionally biased region" description="Basic residues" evidence="1">
    <location>
        <begin position="251"/>
        <end position="263"/>
    </location>
</feature>
<organism evidence="3 4">
    <name type="scientific">Methylocystis rosea</name>
    <dbReference type="NCBI Taxonomy" id="173366"/>
    <lineage>
        <taxon>Bacteria</taxon>
        <taxon>Pseudomonadati</taxon>
        <taxon>Pseudomonadota</taxon>
        <taxon>Alphaproteobacteria</taxon>
        <taxon>Hyphomicrobiales</taxon>
        <taxon>Methylocystaceae</taxon>
        <taxon>Methylocystis</taxon>
    </lineage>
</organism>
<protein>
    <recommendedName>
        <fullName evidence="2">Transposase IS801/IS1294 domain-containing protein</fullName>
    </recommendedName>
</protein>
<dbReference type="Proteomes" id="UP000273982">
    <property type="component" value="Chromosome"/>
</dbReference>
<accession>A0A3G8M8G4</accession>
<gene>
    <name evidence="3" type="ORF">EHO51_15775</name>
</gene>
<feature type="region of interest" description="Disordered" evidence="1">
    <location>
        <begin position="324"/>
        <end position="368"/>
    </location>
</feature>
<dbReference type="GO" id="GO:0006313">
    <property type="term" value="P:DNA transposition"/>
    <property type="evidence" value="ECO:0007669"/>
    <property type="project" value="InterPro"/>
</dbReference>